<dbReference type="Pfam" id="PF01381">
    <property type="entry name" value="HTH_3"/>
    <property type="match status" value="1"/>
</dbReference>
<evidence type="ECO:0000313" key="3">
    <source>
        <dbReference type="EMBL" id="NUU03853.1"/>
    </source>
</evidence>
<dbReference type="Proteomes" id="UP000536746">
    <property type="component" value="Unassembled WGS sequence"/>
</dbReference>
<accession>A0ABX2M3N0</accession>
<dbReference type="InterPro" id="IPR010982">
    <property type="entry name" value="Lambda_DNA-bd_dom_sf"/>
</dbReference>
<evidence type="ECO:0000313" key="4">
    <source>
        <dbReference type="Proteomes" id="UP000536746"/>
    </source>
</evidence>
<organism evidence="3 4">
    <name type="scientific">Herbaspirillum robiniae</name>
    <dbReference type="NCBI Taxonomy" id="2014887"/>
    <lineage>
        <taxon>Bacteria</taxon>
        <taxon>Pseudomonadati</taxon>
        <taxon>Pseudomonadota</taxon>
        <taxon>Betaproteobacteria</taxon>
        <taxon>Burkholderiales</taxon>
        <taxon>Oxalobacteraceae</taxon>
        <taxon>Herbaspirillum</taxon>
    </lineage>
</organism>
<dbReference type="CDD" id="cd00093">
    <property type="entry name" value="HTH_XRE"/>
    <property type="match status" value="1"/>
</dbReference>
<protein>
    <submittedName>
        <fullName evidence="3">Helix-turn-helix transcriptional regulator</fullName>
    </submittedName>
</protein>
<dbReference type="SUPFAM" id="SSF47413">
    <property type="entry name" value="lambda repressor-like DNA-binding domains"/>
    <property type="match status" value="1"/>
</dbReference>
<keyword evidence="1" id="KW-0238">DNA-binding</keyword>
<dbReference type="SMART" id="SM00530">
    <property type="entry name" value="HTH_XRE"/>
    <property type="match status" value="1"/>
</dbReference>
<dbReference type="InterPro" id="IPR001387">
    <property type="entry name" value="Cro/C1-type_HTH"/>
</dbReference>
<name>A0ABX2M3N0_9BURK</name>
<feature type="domain" description="HTH cro/C1-type" evidence="2">
    <location>
        <begin position="68"/>
        <end position="122"/>
    </location>
</feature>
<dbReference type="EMBL" id="JABFMT010000029">
    <property type="protein sequence ID" value="NUU03853.1"/>
    <property type="molecule type" value="Genomic_DNA"/>
</dbReference>
<gene>
    <name evidence="3" type="ORF">HNO84_19755</name>
</gene>
<keyword evidence="4" id="KW-1185">Reference proteome</keyword>
<dbReference type="PROSITE" id="PS50943">
    <property type="entry name" value="HTH_CROC1"/>
    <property type="match status" value="1"/>
</dbReference>
<comment type="caution">
    <text evidence="3">The sequence shown here is derived from an EMBL/GenBank/DDBJ whole genome shotgun (WGS) entry which is preliminary data.</text>
</comment>
<reference evidence="3 4" key="1">
    <citation type="journal article" date="2020" name="Front. Plant Sci.">
        <title>Isolation of Rhizosphere Bacteria That Improve Quality and Water Stress Tolerance in Greenhouse Ornamentals.</title>
        <authorList>
            <person name="Nordstedt N.P."/>
            <person name="Jones M.L."/>
        </authorList>
    </citation>
    <scope>NUCLEOTIDE SEQUENCE [LARGE SCALE GENOMIC DNA]</scope>
    <source>
        <strain evidence="3 4">C6C2</strain>
    </source>
</reference>
<dbReference type="PANTHER" id="PTHR46797">
    <property type="entry name" value="HTH-TYPE TRANSCRIPTIONAL REGULATOR"/>
    <property type="match status" value="1"/>
</dbReference>
<dbReference type="RefSeq" id="WP_175354827.1">
    <property type="nucleotide sequence ID" value="NZ_JABFMT010000029.1"/>
</dbReference>
<sequence>MPSSKLPFHIFLGTEFMSARHVLMNSASLIYDFYSTNTKQIINAKFCLLTELRRAVDLKFRKALGRAVRRLRIQAAITQEDLAFEAGLERSYVSSIELAHKDPSFTTLQKIAAALNHSLLDLFQIYEEELQSTIKQPAPRRGRPTSKRDE</sequence>
<evidence type="ECO:0000259" key="2">
    <source>
        <dbReference type="PROSITE" id="PS50943"/>
    </source>
</evidence>
<dbReference type="InterPro" id="IPR050807">
    <property type="entry name" value="TransReg_Diox_bact_type"/>
</dbReference>
<dbReference type="PANTHER" id="PTHR46797:SF1">
    <property type="entry name" value="METHYLPHOSPHONATE SYNTHASE"/>
    <property type="match status" value="1"/>
</dbReference>
<dbReference type="Gene3D" id="1.10.260.40">
    <property type="entry name" value="lambda repressor-like DNA-binding domains"/>
    <property type="match status" value="1"/>
</dbReference>
<evidence type="ECO:0000256" key="1">
    <source>
        <dbReference type="ARBA" id="ARBA00023125"/>
    </source>
</evidence>
<proteinExistence type="predicted"/>